<organism evidence="1 2">
    <name type="scientific">Hydrogenophaga bisanensis</name>
    <dbReference type="NCBI Taxonomy" id="439611"/>
    <lineage>
        <taxon>Bacteria</taxon>
        <taxon>Pseudomonadati</taxon>
        <taxon>Pseudomonadota</taxon>
        <taxon>Betaproteobacteria</taxon>
        <taxon>Burkholderiales</taxon>
        <taxon>Comamonadaceae</taxon>
        <taxon>Hydrogenophaga</taxon>
    </lineage>
</organism>
<sequence>MRWLKPAIRHSISALLGSELRKDSPESLEPVRQAMLDVLGQDGATANPQLTRRLQYLYDIQALWFARAELVAVLSSLHGEVKAVEAVRKLTPLFEGRVSPALLESARSHR</sequence>
<evidence type="ECO:0000313" key="1">
    <source>
        <dbReference type="EMBL" id="MFC7435823.1"/>
    </source>
</evidence>
<reference evidence="2" key="1">
    <citation type="journal article" date="2019" name="Int. J. Syst. Evol. Microbiol.">
        <title>The Global Catalogue of Microorganisms (GCM) 10K type strain sequencing project: providing services to taxonomists for standard genome sequencing and annotation.</title>
        <authorList>
            <consortium name="The Broad Institute Genomics Platform"/>
            <consortium name="The Broad Institute Genome Sequencing Center for Infectious Disease"/>
            <person name="Wu L."/>
            <person name="Ma J."/>
        </authorList>
    </citation>
    <scope>NUCLEOTIDE SEQUENCE [LARGE SCALE GENOMIC DNA]</scope>
    <source>
        <strain evidence="2">CCUG 54518</strain>
    </source>
</reference>
<gene>
    <name evidence="1" type="ORF">ACFQNJ_15005</name>
</gene>
<accession>A0ABW2RCQ3</accession>
<dbReference type="Proteomes" id="UP001596495">
    <property type="component" value="Unassembled WGS sequence"/>
</dbReference>
<protein>
    <submittedName>
        <fullName evidence="1">Uncharacterized protein</fullName>
    </submittedName>
</protein>
<dbReference type="RefSeq" id="WP_382259034.1">
    <property type="nucleotide sequence ID" value="NZ_JBHTBX010000010.1"/>
</dbReference>
<proteinExistence type="predicted"/>
<comment type="caution">
    <text evidence="1">The sequence shown here is derived from an EMBL/GenBank/DDBJ whole genome shotgun (WGS) entry which is preliminary data.</text>
</comment>
<evidence type="ECO:0000313" key="2">
    <source>
        <dbReference type="Proteomes" id="UP001596495"/>
    </source>
</evidence>
<name>A0ABW2RCQ3_9BURK</name>
<keyword evidence="2" id="KW-1185">Reference proteome</keyword>
<dbReference type="EMBL" id="JBHTBX010000010">
    <property type="protein sequence ID" value="MFC7435823.1"/>
    <property type="molecule type" value="Genomic_DNA"/>
</dbReference>